<sequence>MKKQSILLFILLRLSFNILAQDQTFNISPKESLVITFGSCNKQNKPQPLWKDVVKHQPDFFLFLGDNIYGDTEDMKLLEEKYAAQKSQPDYVALQKQTTILGVWDDHDYGKNDAGKEYPNKKESQQLLLDFFDVPAESLRREREGAYSSYQINWNGRKISILLLDARYHRDPLQKIDKKYTPNKTGSILGTEQWNWLEKELSDTSIDLFIIALGIQFIAEDHNYEKWANFPNERKKLFDLLAARKPQGVLLLSGDRHIAEISSIEWKDLSYPLVDITSSGLTHTWKEASEEYNQHREGDLIAKLNYGILTISTNKDEDLTVNSKIKGQNQEVYLEKIIQFNN</sequence>
<comment type="caution">
    <text evidence="3">The sequence shown here is derived from an EMBL/GenBank/DDBJ whole genome shotgun (WGS) entry which is preliminary data.</text>
</comment>
<keyword evidence="1" id="KW-0732">Signal</keyword>
<proteinExistence type="predicted"/>
<protein>
    <recommendedName>
        <fullName evidence="2">PhoD-like phosphatase metallophosphatase domain-containing protein</fullName>
    </recommendedName>
</protein>
<reference evidence="4" key="1">
    <citation type="journal article" date="2019" name="Int. J. Syst. Evol. Microbiol.">
        <title>The Global Catalogue of Microorganisms (GCM) 10K type strain sequencing project: providing services to taxonomists for standard genome sequencing and annotation.</title>
        <authorList>
            <consortium name="The Broad Institute Genomics Platform"/>
            <consortium name="The Broad Institute Genome Sequencing Center for Infectious Disease"/>
            <person name="Wu L."/>
            <person name="Ma J."/>
        </authorList>
    </citation>
    <scope>NUCLEOTIDE SEQUENCE [LARGE SCALE GENOMIC DNA]</scope>
    <source>
        <strain evidence="4">CGMCC 1.10832</strain>
    </source>
</reference>
<feature type="domain" description="PhoD-like phosphatase metallophosphatase" evidence="2">
    <location>
        <begin position="48"/>
        <end position="269"/>
    </location>
</feature>
<evidence type="ECO:0000259" key="2">
    <source>
        <dbReference type="Pfam" id="PF09423"/>
    </source>
</evidence>
<evidence type="ECO:0000313" key="3">
    <source>
        <dbReference type="EMBL" id="GGC54102.1"/>
    </source>
</evidence>
<dbReference type="SUPFAM" id="SSF56300">
    <property type="entry name" value="Metallo-dependent phosphatases"/>
    <property type="match status" value="1"/>
</dbReference>
<evidence type="ECO:0000313" key="4">
    <source>
        <dbReference type="Proteomes" id="UP000636010"/>
    </source>
</evidence>
<gene>
    <name evidence="3" type="ORF">GCM10011506_44650</name>
</gene>
<dbReference type="InterPro" id="IPR029052">
    <property type="entry name" value="Metallo-depent_PP-like"/>
</dbReference>
<dbReference type="EMBL" id="BMEC01000019">
    <property type="protein sequence ID" value="GGC54102.1"/>
    <property type="molecule type" value="Genomic_DNA"/>
</dbReference>
<dbReference type="CDD" id="cd07389">
    <property type="entry name" value="MPP_PhoD"/>
    <property type="match status" value="1"/>
</dbReference>
<dbReference type="PANTHER" id="PTHR33987:SF1">
    <property type="entry name" value="CALCINEURIN-LIKE METALLO-PHOSPHOESTERASE SUPERFAMILY PROTEIN"/>
    <property type="match status" value="1"/>
</dbReference>
<dbReference type="PANTHER" id="PTHR33987">
    <property type="entry name" value="CALCINEURIN-LIKE METALLO-PHOSPHOESTERASE SUPERFAMILY PROTEIN"/>
    <property type="match status" value="1"/>
</dbReference>
<organism evidence="3 4">
    <name type="scientific">Marivirga lumbricoides</name>
    <dbReference type="NCBI Taxonomy" id="1046115"/>
    <lineage>
        <taxon>Bacteria</taxon>
        <taxon>Pseudomonadati</taxon>
        <taxon>Bacteroidota</taxon>
        <taxon>Cytophagia</taxon>
        <taxon>Cytophagales</taxon>
        <taxon>Marivirgaceae</taxon>
        <taxon>Marivirga</taxon>
    </lineage>
</organism>
<name>A0ABQ1N4W2_9BACT</name>
<feature type="chain" id="PRO_5045865719" description="PhoD-like phosphatase metallophosphatase domain-containing protein" evidence="1">
    <location>
        <begin position="21"/>
        <end position="342"/>
    </location>
</feature>
<dbReference type="Gene3D" id="3.60.21.70">
    <property type="entry name" value="PhoD-like phosphatase"/>
    <property type="match status" value="1"/>
</dbReference>
<evidence type="ECO:0000256" key="1">
    <source>
        <dbReference type="SAM" id="SignalP"/>
    </source>
</evidence>
<keyword evidence="4" id="KW-1185">Reference proteome</keyword>
<dbReference type="Proteomes" id="UP000636010">
    <property type="component" value="Unassembled WGS sequence"/>
</dbReference>
<dbReference type="InterPro" id="IPR038607">
    <property type="entry name" value="PhoD-like_sf"/>
</dbReference>
<dbReference type="Pfam" id="PF09423">
    <property type="entry name" value="PhoD"/>
    <property type="match status" value="1"/>
</dbReference>
<feature type="signal peptide" evidence="1">
    <location>
        <begin position="1"/>
        <end position="20"/>
    </location>
</feature>
<dbReference type="RefSeq" id="WP_229712702.1">
    <property type="nucleotide sequence ID" value="NZ_BAABHU010000019.1"/>
</dbReference>
<accession>A0ABQ1N4W2</accession>
<dbReference type="InterPro" id="IPR018946">
    <property type="entry name" value="PhoD-like_MPP"/>
</dbReference>